<proteinExistence type="inferred from homology"/>
<dbReference type="GO" id="GO:0005737">
    <property type="term" value="C:cytoplasm"/>
    <property type="evidence" value="ECO:0007669"/>
    <property type="project" value="InterPro"/>
</dbReference>
<evidence type="ECO:0000256" key="12">
    <source>
        <dbReference type="ARBA" id="ARBA00045966"/>
    </source>
</evidence>
<dbReference type="InterPro" id="IPR043472">
    <property type="entry name" value="Macro_dom-like"/>
</dbReference>
<dbReference type="Gene3D" id="3.40.630.10">
    <property type="entry name" value="Zn peptidases"/>
    <property type="match status" value="1"/>
</dbReference>
<organism evidence="17 18">
    <name type="scientific">Nezara viridula</name>
    <name type="common">Southern green stink bug</name>
    <name type="synonym">Cimex viridulus</name>
    <dbReference type="NCBI Taxonomy" id="85310"/>
    <lineage>
        <taxon>Eukaryota</taxon>
        <taxon>Metazoa</taxon>
        <taxon>Ecdysozoa</taxon>
        <taxon>Arthropoda</taxon>
        <taxon>Hexapoda</taxon>
        <taxon>Insecta</taxon>
        <taxon>Pterygota</taxon>
        <taxon>Neoptera</taxon>
        <taxon>Paraneoptera</taxon>
        <taxon>Hemiptera</taxon>
        <taxon>Heteroptera</taxon>
        <taxon>Panheteroptera</taxon>
        <taxon>Pentatomomorpha</taxon>
        <taxon>Pentatomoidea</taxon>
        <taxon>Pentatomidae</taxon>
        <taxon>Pentatominae</taxon>
        <taxon>Nezara</taxon>
    </lineage>
</organism>
<dbReference type="SUPFAM" id="SSF52949">
    <property type="entry name" value="Macro domain-like"/>
    <property type="match status" value="1"/>
</dbReference>
<evidence type="ECO:0000256" key="13">
    <source>
        <dbReference type="ARBA" id="ARBA00047881"/>
    </source>
</evidence>
<reference evidence="17" key="1">
    <citation type="submission" date="2022-01" db="EMBL/GenBank/DDBJ databases">
        <authorList>
            <person name="King R."/>
        </authorList>
    </citation>
    <scope>NUCLEOTIDE SEQUENCE</scope>
</reference>
<dbReference type="Pfam" id="PF02789">
    <property type="entry name" value="Peptidase_M17_N"/>
    <property type="match status" value="1"/>
</dbReference>
<dbReference type="PRINTS" id="PR00481">
    <property type="entry name" value="LAMNOPPTDASE"/>
</dbReference>
<keyword evidence="5" id="KW-0378">Hydrolase</keyword>
<evidence type="ECO:0000256" key="14">
    <source>
        <dbReference type="ARBA" id="ARBA00049107"/>
    </source>
</evidence>
<dbReference type="GO" id="GO:0006508">
    <property type="term" value="P:proteolysis"/>
    <property type="evidence" value="ECO:0007669"/>
    <property type="project" value="UniProtKB-KW"/>
</dbReference>
<evidence type="ECO:0000313" key="18">
    <source>
        <dbReference type="Proteomes" id="UP001152798"/>
    </source>
</evidence>
<dbReference type="Proteomes" id="UP001152798">
    <property type="component" value="Chromosome 4"/>
</dbReference>
<accession>A0A9P0HDB7</accession>
<comment type="function">
    <text evidence="12">Cytosolic metallopeptidase that catalyzes the removal of unsubstituted N-terminal hydrophobic amino acids from various peptides. The presence of Zn(2+) ions is essential for the peptidase activity, and the association with other cofactors can modulate the substrate spectificity of the enzyme. For instance, in the presence of Mn(2+), it displays a specific Cys-Gly hydrolyzing activity of Cys-Gly-S-conjugates. Involved in the metabolism of glutathione and in the degradation of glutathione S-conjugates, which may play a role in the control of the cell redox status.</text>
</comment>
<evidence type="ECO:0000256" key="2">
    <source>
        <dbReference type="ARBA" id="ARBA00014190"/>
    </source>
</evidence>
<feature type="domain" description="Peptidase M17 leucyl aminopeptidase N-terminal" evidence="16">
    <location>
        <begin position="47"/>
        <end position="162"/>
    </location>
</feature>
<dbReference type="InterPro" id="IPR000819">
    <property type="entry name" value="Peptidase_M17_C"/>
</dbReference>
<evidence type="ECO:0000256" key="9">
    <source>
        <dbReference type="ARBA" id="ARBA00030930"/>
    </source>
</evidence>
<evidence type="ECO:0000256" key="6">
    <source>
        <dbReference type="ARBA" id="ARBA00023511"/>
    </source>
</evidence>
<protein>
    <recommendedName>
        <fullName evidence="2">Cytosol aminopeptidase</fullName>
        <ecNumber evidence="7">3.4.13.23</ecNumber>
    </recommendedName>
    <alternativeName>
        <fullName evidence="10">Cysteinylglycine-S-conjugate dipeptidase</fullName>
    </alternativeName>
    <alternativeName>
        <fullName evidence="11">Leucine aminopeptidase 3</fullName>
    </alternativeName>
    <alternativeName>
        <fullName evidence="9">Proline aminopeptidase</fullName>
    </alternativeName>
    <alternativeName>
        <fullName evidence="8">Prolyl aminopeptidase</fullName>
    </alternativeName>
</protein>
<dbReference type="AlphaFoldDB" id="A0A9P0HDB7"/>
<dbReference type="OrthoDB" id="412814at2759"/>
<dbReference type="CDD" id="cd00433">
    <property type="entry name" value="Peptidase_M17"/>
    <property type="match status" value="1"/>
</dbReference>
<keyword evidence="18" id="KW-1185">Reference proteome</keyword>
<evidence type="ECO:0000259" key="16">
    <source>
        <dbReference type="Pfam" id="PF02789"/>
    </source>
</evidence>
<dbReference type="InterPro" id="IPR011356">
    <property type="entry name" value="Leucine_aapep/pepB"/>
</dbReference>
<evidence type="ECO:0000256" key="5">
    <source>
        <dbReference type="ARBA" id="ARBA00022801"/>
    </source>
</evidence>
<evidence type="ECO:0000313" key="17">
    <source>
        <dbReference type="EMBL" id="CAH1399929.1"/>
    </source>
</evidence>
<dbReference type="PANTHER" id="PTHR11963:SF16">
    <property type="entry name" value="CYTOSOL AMINOPEPTIDASE"/>
    <property type="match status" value="1"/>
</dbReference>
<comment type="similarity">
    <text evidence="1">Belongs to the peptidase M17 family.</text>
</comment>
<dbReference type="Pfam" id="PF00883">
    <property type="entry name" value="Peptidase_M17"/>
    <property type="match status" value="1"/>
</dbReference>
<feature type="domain" description="Cytosol aminopeptidase" evidence="15">
    <location>
        <begin position="193"/>
        <end position="506"/>
    </location>
</feature>
<evidence type="ECO:0000256" key="1">
    <source>
        <dbReference type="ARBA" id="ARBA00009528"/>
    </source>
</evidence>
<evidence type="ECO:0000256" key="3">
    <source>
        <dbReference type="ARBA" id="ARBA00022438"/>
    </source>
</evidence>
<dbReference type="GO" id="GO:0030145">
    <property type="term" value="F:manganese ion binding"/>
    <property type="evidence" value="ECO:0007669"/>
    <property type="project" value="InterPro"/>
</dbReference>
<evidence type="ECO:0000256" key="10">
    <source>
        <dbReference type="ARBA" id="ARBA00030997"/>
    </source>
</evidence>
<name>A0A9P0HDB7_NEZVI</name>
<dbReference type="InterPro" id="IPR008283">
    <property type="entry name" value="Peptidase_M17_N"/>
</dbReference>
<dbReference type="EC" id="3.4.13.23" evidence="7"/>
<gene>
    <name evidence="17" type="ORF">NEZAVI_LOCUS9273</name>
</gene>
<evidence type="ECO:0000259" key="15">
    <source>
        <dbReference type="Pfam" id="PF00883"/>
    </source>
</evidence>
<evidence type="ECO:0000256" key="4">
    <source>
        <dbReference type="ARBA" id="ARBA00022670"/>
    </source>
</evidence>
<dbReference type="PANTHER" id="PTHR11963">
    <property type="entry name" value="LEUCINE AMINOPEPTIDASE-RELATED"/>
    <property type="match status" value="1"/>
</dbReference>
<comment type="catalytic activity">
    <reaction evidence="6">
        <text>an S-substituted L-cysteinylglycine + H2O = an S-substituted L-cysteine + glycine</text>
        <dbReference type="Rhea" id="RHEA:60444"/>
        <dbReference type="ChEBI" id="CHEBI:15377"/>
        <dbReference type="ChEBI" id="CHEBI:57305"/>
        <dbReference type="ChEBI" id="CHEBI:58717"/>
        <dbReference type="ChEBI" id="CHEBI:143103"/>
        <dbReference type="EC" id="3.4.13.23"/>
    </reaction>
    <physiologicalReaction direction="left-to-right" evidence="6">
        <dbReference type="Rhea" id="RHEA:60445"/>
    </physiologicalReaction>
</comment>
<keyword evidence="3" id="KW-0031">Aminopeptidase</keyword>
<dbReference type="EMBL" id="OV725080">
    <property type="protein sequence ID" value="CAH1399929.1"/>
    <property type="molecule type" value="Genomic_DNA"/>
</dbReference>
<comment type="catalytic activity">
    <reaction evidence="14">
        <text>L-cysteinylglycine + H2O = L-cysteine + glycine</text>
        <dbReference type="Rhea" id="RHEA:28783"/>
        <dbReference type="ChEBI" id="CHEBI:15377"/>
        <dbReference type="ChEBI" id="CHEBI:35235"/>
        <dbReference type="ChEBI" id="CHEBI:57305"/>
        <dbReference type="ChEBI" id="CHEBI:61694"/>
    </reaction>
    <physiologicalReaction direction="left-to-right" evidence="14">
        <dbReference type="Rhea" id="RHEA:28784"/>
    </physiologicalReaction>
</comment>
<evidence type="ECO:0000256" key="11">
    <source>
        <dbReference type="ARBA" id="ARBA00031564"/>
    </source>
</evidence>
<evidence type="ECO:0000256" key="7">
    <source>
        <dbReference type="ARBA" id="ARBA00023625"/>
    </source>
</evidence>
<dbReference type="GO" id="GO:0070006">
    <property type="term" value="F:metalloaminopeptidase activity"/>
    <property type="evidence" value="ECO:0007669"/>
    <property type="project" value="InterPro"/>
</dbReference>
<keyword evidence="4" id="KW-0645">Protease</keyword>
<dbReference type="SUPFAM" id="SSF53187">
    <property type="entry name" value="Zn-dependent exopeptidases"/>
    <property type="match status" value="1"/>
</dbReference>
<evidence type="ECO:0000256" key="8">
    <source>
        <dbReference type="ARBA" id="ARBA00029605"/>
    </source>
</evidence>
<comment type="catalytic activity">
    <reaction evidence="13">
        <text>S-benzyl-L-cysteinylglycine + H2O = S-benzyl-L-cysteine + glycine</text>
        <dbReference type="Rhea" id="RHEA:62568"/>
        <dbReference type="ChEBI" id="CHEBI:15377"/>
        <dbReference type="ChEBI" id="CHEBI:57305"/>
        <dbReference type="ChEBI" id="CHEBI:145802"/>
        <dbReference type="ChEBI" id="CHEBI:145803"/>
    </reaction>
    <physiologicalReaction direction="left-to-right" evidence="13">
        <dbReference type="Rhea" id="RHEA:62569"/>
    </physiologicalReaction>
</comment>
<dbReference type="Gene3D" id="3.40.220.10">
    <property type="entry name" value="Leucine Aminopeptidase, subunit E, domain 1"/>
    <property type="match status" value="1"/>
</dbReference>
<sequence>MRTKYLRVPIINRTIVREIADLCKGEERKGIVIGAYDACGAPPGEFKLTATGGKVDQECGSRITSVLKGSNLRQGGVQIISDLSTEYNALAVAGLGPEDAGYNEAECLEECKENIRIAAGVGARALQDQNIGVIMVEGFSCSEAAAEGAALAVWQYQDLKDKVNWAQESCLELYDDPDRDGWNSGMEKSAAQNLARKLEETPANIMTPSNFAKSALDALCPCGVHVDIRDREWIESKKLNGFLSIARGSCEAPLFLDIAYCGGGEGDKPVVLVGKGVTFDSGGVCLNQCGHMFEIGSADMAGAAVVIAVVKGLATLGIPININAIIPLCENMPGGMAMKPGDVIMSHCGKSVLIERSDHEGRIILADALSFSAVYNPCLVFNIATLSRGMKIALGNPATGVFSTSNSVWVELVRAAAETGDRVWRFPFWKAYSRHMTNHRSVDVTNTALYPGGDPCTAAAFLREFVPPCVDFVHSDIAGTGTVHVGECCPYMRQGLMTGRPTRTIIQFLYQMSCPNDKAVPC</sequence>